<gene>
    <name evidence="10" type="ORF">GUJ93_ZPchr0008g12872</name>
</gene>
<dbReference type="FunFam" id="3.80.10.10:FF:000224">
    <property type="entry name" value="Leucine-rich repeat extensin-like protein 1"/>
    <property type="match status" value="1"/>
</dbReference>
<evidence type="ECO:0000256" key="8">
    <source>
        <dbReference type="ARBA" id="ARBA00041871"/>
    </source>
</evidence>
<comment type="subcellular location">
    <subcellularLocation>
        <location evidence="1">Secreted</location>
        <location evidence="1">Cell wall</location>
    </subcellularLocation>
</comment>
<evidence type="ECO:0000256" key="6">
    <source>
        <dbReference type="ARBA" id="ARBA00023180"/>
    </source>
</evidence>
<evidence type="ECO:0000256" key="9">
    <source>
        <dbReference type="SAM" id="SignalP"/>
    </source>
</evidence>
<organism evidence="10 11">
    <name type="scientific">Zizania palustris</name>
    <name type="common">Northern wild rice</name>
    <dbReference type="NCBI Taxonomy" id="103762"/>
    <lineage>
        <taxon>Eukaryota</taxon>
        <taxon>Viridiplantae</taxon>
        <taxon>Streptophyta</taxon>
        <taxon>Embryophyta</taxon>
        <taxon>Tracheophyta</taxon>
        <taxon>Spermatophyta</taxon>
        <taxon>Magnoliopsida</taxon>
        <taxon>Liliopsida</taxon>
        <taxon>Poales</taxon>
        <taxon>Poaceae</taxon>
        <taxon>BOP clade</taxon>
        <taxon>Oryzoideae</taxon>
        <taxon>Oryzeae</taxon>
        <taxon>Zizaniinae</taxon>
        <taxon>Zizania</taxon>
    </lineage>
</organism>
<keyword evidence="2" id="KW-0134">Cell wall</keyword>
<dbReference type="PANTHER" id="PTHR32093">
    <property type="entry name" value="LEUCINE-RICH REPEAT EXTENSIN-LIKE PROTEIN 3-RELATED"/>
    <property type="match status" value="1"/>
</dbReference>
<keyword evidence="11" id="KW-1185">Reference proteome</keyword>
<evidence type="ECO:0000256" key="4">
    <source>
        <dbReference type="ARBA" id="ARBA00022729"/>
    </source>
</evidence>
<name>A0A8J5RUU6_ZIZPA</name>
<dbReference type="Pfam" id="PF13855">
    <property type="entry name" value="LRR_8"/>
    <property type="match status" value="1"/>
</dbReference>
<dbReference type="EMBL" id="JAAALK010000290">
    <property type="protein sequence ID" value="KAG8045879.1"/>
    <property type="molecule type" value="Genomic_DNA"/>
</dbReference>
<proteinExistence type="predicted"/>
<comment type="caution">
    <text evidence="10">The sequence shown here is derived from an EMBL/GenBank/DDBJ whole genome shotgun (WGS) entry which is preliminary data.</text>
</comment>
<dbReference type="InterPro" id="IPR051582">
    <property type="entry name" value="LRR_extensin-like_regulator"/>
</dbReference>
<reference evidence="10" key="1">
    <citation type="journal article" date="2021" name="bioRxiv">
        <title>Whole Genome Assembly and Annotation of Northern Wild Rice, Zizania palustris L., Supports a Whole Genome Duplication in the Zizania Genus.</title>
        <authorList>
            <person name="Haas M."/>
            <person name="Kono T."/>
            <person name="Macchietto M."/>
            <person name="Millas R."/>
            <person name="McGilp L."/>
            <person name="Shao M."/>
            <person name="Duquette J."/>
            <person name="Hirsch C.N."/>
            <person name="Kimball J."/>
        </authorList>
    </citation>
    <scope>NUCLEOTIDE SEQUENCE</scope>
    <source>
        <tissue evidence="10">Fresh leaf tissue</tissue>
    </source>
</reference>
<evidence type="ECO:0000256" key="2">
    <source>
        <dbReference type="ARBA" id="ARBA00022512"/>
    </source>
</evidence>
<evidence type="ECO:0000256" key="1">
    <source>
        <dbReference type="ARBA" id="ARBA00004191"/>
    </source>
</evidence>
<reference evidence="10" key="2">
    <citation type="submission" date="2021-02" db="EMBL/GenBank/DDBJ databases">
        <authorList>
            <person name="Kimball J.A."/>
            <person name="Haas M.W."/>
            <person name="Macchietto M."/>
            <person name="Kono T."/>
            <person name="Duquette J."/>
            <person name="Shao M."/>
        </authorList>
    </citation>
    <scope>NUCLEOTIDE SEQUENCE</scope>
    <source>
        <tissue evidence="10">Fresh leaf tissue</tissue>
    </source>
</reference>
<keyword evidence="4 9" id="KW-0732">Signal</keyword>
<feature type="chain" id="PRO_5035199068" description="Cell wall hydroxyproline-rich glycoprotein" evidence="9">
    <location>
        <begin position="22"/>
        <end position="412"/>
    </location>
</feature>
<evidence type="ECO:0000256" key="3">
    <source>
        <dbReference type="ARBA" id="ARBA00022525"/>
    </source>
</evidence>
<dbReference type="AlphaFoldDB" id="A0A8J5RUU6"/>
<dbReference type="Pfam" id="PF00560">
    <property type="entry name" value="LRR_1"/>
    <property type="match status" value="1"/>
</dbReference>
<sequence length="412" mass="44870">MKGAVFLLVVVCSAVAGGAAALDLSGDGGGEGTRTAAVAVDPSWRFPSRRLRDAYVALQTWKQQAIFSDPKNLTADWLGPDVCNYTGVFCAPLPWDRRVLAVAGVDLNHGDIAGYLPPELGLLADLALLHLNSNRFCGILPSTLRRLHLLHELDLSNNRFVGPFPNVVLAMPALRFLDLRFNDFEGGVPSQLFDKPLDAIFLNHNRFRFQLPDNFGNSPVSVIVVAHNSFSGCLPASLGNMSGTLNEILLINTGLNSCLPPDIGLLREVTVFDVSFNQLVGPLPSEVAGMRKVEQLDIAHNLLTGTIPQAVCELPHLKNFTFAYNFFTGEPPACARAVPQDGDRRNCLPNRPAQRTPQQCAAFYALPPVNCDAFHCKPNISDPGRIVQEAMLKSGFRLVQCNTLQQTRSTEC</sequence>
<evidence type="ECO:0000256" key="5">
    <source>
        <dbReference type="ARBA" id="ARBA00022737"/>
    </source>
</evidence>
<evidence type="ECO:0000256" key="7">
    <source>
        <dbReference type="ARBA" id="ARBA00023278"/>
    </source>
</evidence>
<dbReference type="PANTHER" id="PTHR32093:SF160">
    <property type="entry name" value="OS01G0180000 PROTEIN"/>
    <property type="match status" value="1"/>
</dbReference>
<dbReference type="OrthoDB" id="676979at2759"/>
<evidence type="ECO:0000313" key="10">
    <source>
        <dbReference type="EMBL" id="KAG8045879.1"/>
    </source>
</evidence>
<protein>
    <recommendedName>
        <fullName evidence="8">Cell wall hydroxyproline-rich glycoprotein</fullName>
    </recommendedName>
</protein>
<keyword evidence="5" id="KW-0677">Repeat</keyword>
<keyword evidence="6" id="KW-0325">Glycoprotein</keyword>
<dbReference type="InterPro" id="IPR001611">
    <property type="entry name" value="Leu-rich_rpt"/>
</dbReference>
<accession>A0A8J5RUU6</accession>
<evidence type="ECO:0000313" key="11">
    <source>
        <dbReference type="Proteomes" id="UP000729402"/>
    </source>
</evidence>
<keyword evidence="7" id="KW-0379">Hydroxylation</keyword>
<keyword evidence="3" id="KW-0964">Secreted</keyword>
<dbReference type="Proteomes" id="UP000729402">
    <property type="component" value="Unassembled WGS sequence"/>
</dbReference>
<feature type="signal peptide" evidence="9">
    <location>
        <begin position="1"/>
        <end position="21"/>
    </location>
</feature>